<dbReference type="PANTHER" id="PTHR43277">
    <property type="entry name" value="ARGININE DECARBOXYLASE"/>
    <property type="match status" value="1"/>
</dbReference>
<dbReference type="STRING" id="930152.SAMN05216565_12058"/>
<evidence type="ECO:0000313" key="8">
    <source>
        <dbReference type="EMBL" id="SDP96130.1"/>
    </source>
</evidence>
<dbReference type="OrthoDB" id="9815233at2"/>
<feature type="domain" description="Orn/Lys/Arg decarboxylase C-terminal" evidence="7">
    <location>
        <begin position="398"/>
        <end position="461"/>
    </location>
</feature>
<keyword evidence="3" id="KW-0210">Decarboxylase</keyword>
<dbReference type="SUPFAM" id="SSF55904">
    <property type="entry name" value="Ornithine decarboxylase C-terminal domain"/>
    <property type="match status" value="1"/>
</dbReference>
<dbReference type="EMBL" id="FNJU01000020">
    <property type="protein sequence ID" value="SDP96130.1"/>
    <property type="molecule type" value="Genomic_DNA"/>
</dbReference>
<comment type="cofactor">
    <cofactor evidence="1">
        <name>pyridoxal 5'-phosphate</name>
        <dbReference type="ChEBI" id="CHEBI:597326"/>
    </cofactor>
</comment>
<evidence type="ECO:0000256" key="3">
    <source>
        <dbReference type="ARBA" id="ARBA00022793"/>
    </source>
</evidence>
<keyword evidence="5" id="KW-0456">Lyase</keyword>
<dbReference type="InterPro" id="IPR052357">
    <property type="entry name" value="Orn_Lys_Arg_decarboxylase-I"/>
</dbReference>
<dbReference type="RefSeq" id="WP_090859589.1">
    <property type="nucleotide sequence ID" value="NZ_FNJU01000020.1"/>
</dbReference>
<keyword evidence="9" id="KW-1185">Reference proteome</keyword>
<dbReference type="InterPro" id="IPR015421">
    <property type="entry name" value="PyrdxlP-dep_Trfase_major"/>
</dbReference>
<keyword evidence="4" id="KW-0663">Pyridoxal phosphate</keyword>
<evidence type="ECO:0000259" key="6">
    <source>
        <dbReference type="Pfam" id="PF01276"/>
    </source>
</evidence>
<sequence length="482" mass="53378">MNQQLTPLYSKLVDHYEKNPVSLHVPGHKNGRVFPTRAHGFENILRLDVTELTGLDDLHDATGVIKEAEELTANHYGARRSFFLVNGSTVGNLAMILAVCEEDATVLVQRNSHKSILHGLQLSGAKPVFLTPEYDDEVKVSLGISLNTVKEAISSYPSVKAIILSNPNYYGMSVDLRGIVEYAHNRGIPVLVDEAHGAHFSLEGFPMSALEAGADVVVNSAHKTLPAMTMGSFIHVNSNLVKDQEIGHYLQMLQSSSPSYPIMASLDLARFYLATMKKKQICELLAEIKRFTYLLNEIPQLKVVGTTNKEIETDPLKVTIQSKIGMNGFELQALFENNGIYTEMADPNNVLMVLPLSKEHLNTDELIRKIRGFLAPFPIIISNQTATFIETDKITELALCYKQIKGYNKKVVSLNEAVGQISAEMIIPYPPGIPVLMTGEYITNKHITIITNYMKAGTRFQGNNLEHLAISIFEGNTYTGAF</sequence>
<organism evidence="8 9">
    <name type="scientific">Litchfieldia salsa</name>
    <dbReference type="NCBI Taxonomy" id="930152"/>
    <lineage>
        <taxon>Bacteria</taxon>
        <taxon>Bacillati</taxon>
        <taxon>Bacillota</taxon>
        <taxon>Bacilli</taxon>
        <taxon>Bacillales</taxon>
        <taxon>Bacillaceae</taxon>
        <taxon>Litchfieldia</taxon>
    </lineage>
</organism>
<protein>
    <submittedName>
        <fullName evidence="8">Arginine/lysine/ornithine decarboxylase</fullName>
    </submittedName>
</protein>
<evidence type="ECO:0000256" key="5">
    <source>
        <dbReference type="ARBA" id="ARBA00023239"/>
    </source>
</evidence>
<name>A0A1H0WZU2_9BACI</name>
<dbReference type="InterPro" id="IPR036633">
    <property type="entry name" value="Prn/Lys/Arg_de-COase_C_sf"/>
</dbReference>
<dbReference type="InterPro" id="IPR008286">
    <property type="entry name" value="Prn/Lys/Arg_de-COase_C"/>
</dbReference>
<dbReference type="Pfam" id="PF01276">
    <property type="entry name" value="OKR_DC_1"/>
    <property type="match status" value="1"/>
</dbReference>
<reference evidence="9" key="1">
    <citation type="submission" date="2016-10" db="EMBL/GenBank/DDBJ databases">
        <authorList>
            <person name="Varghese N."/>
            <person name="Submissions S."/>
        </authorList>
    </citation>
    <scope>NUCLEOTIDE SEQUENCE [LARGE SCALE GENOMIC DNA]</scope>
    <source>
        <strain evidence="9">IBRC-M10078</strain>
    </source>
</reference>
<dbReference type="AlphaFoldDB" id="A0A1H0WZU2"/>
<dbReference type="Pfam" id="PF03711">
    <property type="entry name" value="OKR_DC_1_C"/>
    <property type="match status" value="1"/>
</dbReference>
<dbReference type="InterPro" id="IPR000310">
    <property type="entry name" value="Orn/Lys/Arg_deCO2ase_major_dom"/>
</dbReference>
<proteinExistence type="inferred from homology"/>
<evidence type="ECO:0000256" key="1">
    <source>
        <dbReference type="ARBA" id="ARBA00001933"/>
    </source>
</evidence>
<evidence type="ECO:0000256" key="4">
    <source>
        <dbReference type="ARBA" id="ARBA00022898"/>
    </source>
</evidence>
<evidence type="ECO:0000259" key="7">
    <source>
        <dbReference type="Pfam" id="PF03711"/>
    </source>
</evidence>
<gene>
    <name evidence="8" type="ORF">SAMN05216565_12058</name>
</gene>
<dbReference type="PANTHER" id="PTHR43277:SF3">
    <property type="entry name" value="DECARBOXYLASE, PUTATIVE-RELATED"/>
    <property type="match status" value="1"/>
</dbReference>
<accession>A0A1H0WZU2</accession>
<dbReference type="InterPro" id="IPR015424">
    <property type="entry name" value="PyrdxlP-dep_Trfase"/>
</dbReference>
<evidence type="ECO:0000256" key="2">
    <source>
        <dbReference type="ARBA" id="ARBA00010671"/>
    </source>
</evidence>
<comment type="similarity">
    <text evidence="2">Belongs to the Orn/Lys/Arg decarboxylase class-I family.</text>
</comment>
<dbReference type="GO" id="GO:0016831">
    <property type="term" value="F:carboxy-lyase activity"/>
    <property type="evidence" value="ECO:0007669"/>
    <property type="project" value="UniProtKB-KW"/>
</dbReference>
<dbReference type="Gene3D" id="3.90.105.10">
    <property type="entry name" value="Molybdopterin biosynthesis moea protein, domain 2"/>
    <property type="match status" value="1"/>
</dbReference>
<feature type="domain" description="Orn/Lys/Arg decarboxylases family 1 pyridoxal-P attachment site" evidence="6">
    <location>
        <begin position="6"/>
        <end position="359"/>
    </location>
</feature>
<dbReference type="Proteomes" id="UP000199159">
    <property type="component" value="Unassembled WGS sequence"/>
</dbReference>
<evidence type="ECO:0000313" key="9">
    <source>
        <dbReference type="Proteomes" id="UP000199159"/>
    </source>
</evidence>
<dbReference type="Gene3D" id="3.40.640.10">
    <property type="entry name" value="Type I PLP-dependent aspartate aminotransferase-like (Major domain)"/>
    <property type="match status" value="1"/>
</dbReference>
<dbReference type="SUPFAM" id="SSF53383">
    <property type="entry name" value="PLP-dependent transferases"/>
    <property type="match status" value="1"/>
</dbReference>
<dbReference type="CDD" id="cd00615">
    <property type="entry name" value="Orn_deC_like"/>
    <property type="match status" value="1"/>
</dbReference>